<sequence length="375" mass="42014">MLFDLNPILRIVEKNPGKFKIDNKELSSRKSFIDQTREEVKVMKDKMNISRGRDRDRTARQVGTAWLTGTVEGMKYFRRYYDRIVMPLLENSPARVPTSHGTTKYSKLENELDSPNRQFLDDTLQQQNHMVRAQDEQLDMISDSVGTLKTVSRQIGSELDEQAVSKAVDRNRGIVGNHGSGYHIIHRNLRTAVTWCSSKMVPSDSVTADSVLNNMNYKLRLIPTLIERNIISGPFEDGREKTGQKGLENYCGSRKEGSARYHGEPSRKGGSASYRSEPGRKESSASWQGEPGRKEGSASWRGEPGRKGGSGGSGGLGLLPSGHEERERDAWLATLATEGLNREGVERGRAQHTTLGMQERCIERVDNSIKLINYS</sequence>
<feature type="domain" description="T-SNARE coiled-coil homology" evidence="5">
    <location>
        <begin position="128"/>
        <end position="163"/>
    </location>
</feature>
<feature type="compositionally biased region" description="Basic and acidic residues" evidence="4">
    <location>
        <begin position="253"/>
        <end position="267"/>
    </location>
</feature>
<protein>
    <recommendedName>
        <fullName evidence="5">t-SNARE coiled-coil homology domain-containing protein</fullName>
    </recommendedName>
</protein>
<feature type="compositionally biased region" description="Gly residues" evidence="4">
    <location>
        <begin position="307"/>
        <end position="317"/>
    </location>
</feature>
<evidence type="ECO:0000259" key="5">
    <source>
        <dbReference type="PROSITE" id="PS50192"/>
    </source>
</evidence>
<name>A0A7R8VQP0_TIMDO</name>
<feature type="region of interest" description="Disordered" evidence="4">
    <location>
        <begin position="234"/>
        <end position="325"/>
    </location>
</feature>
<dbReference type="SUPFAM" id="SSF58038">
    <property type="entry name" value="SNARE fusion complex"/>
    <property type="match status" value="1"/>
</dbReference>
<dbReference type="EMBL" id="OA569141">
    <property type="protein sequence ID" value="CAD7202242.1"/>
    <property type="molecule type" value="Genomic_DNA"/>
</dbReference>
<dbReference type="GO" id="GO:0000139">
    <property type="term" value="C:Golgi membrane"/>
    <property type="evidence" value="ECO:0007669"/>
    <property type="project" value="UniProtKB-SubCell"/>
</dbReference>
<dbReference type="InterPro" id="IPR010989">
    <property type="entry name" value="SNARE"/>
</dbReference>
<dbReference type="InterPro" id="IPR015260">
    <property type="entry name" value="Syntaxin-6/10/61_N"/>
</dbReference>
<keyword evidence="3" id="KW-0333">Golgi apparatus</keyword>
<keyword evidence="2" id="KW-0653">Protein transport</keyword>
<keyword evidence="2" id="KW-0813">Transport</keyword>
<dbReference type="Gene3D" id="1.20.58.90">
    <property type="match status" value="1"/>
</dbReference>
<evidence type="ECO:0000256" key="2">
    <source>
        <dbReference type="ARBA" id="ARBA00022927"/>
    </source>
</evidence>
<reference evidence="6" key="1">
    <citation type="submission" date="2020-11" db="EMBL/GenBank/DDBJ databases">
        <authorList>
            <person name="Tran Van P."/>
        </authorList>
    </citation>
    <scope>NUCLEOTIDE SEQUENCE</scope>
</reference>
<evidence type="ECO:0000256" key="1">
    <source>
        <dbReference type="ARBA" id="ARBA00004409"/>
    </source>
</evidence>
<dbReference type="Gene3D" id="1.20.5.110">
    <property type="match status" value="1"/>
</dbReference>
<evidence type="ECO:0000256" key="4">
    <source>
        <dbReference type="SAM" id="MobiDB-lite"/>
    </source>
</evidence>
<gene>
    <name evidence="6" type="ORF">TDIB3V08_LOCUS8427</name>
</gene>
<proteinExistence type="predicted"/>
<evidence type="ECO:0000256" key="3">
    <source>
        <dbReference type="ARBA" id="ARBA00023034"/>
    </source>
</evidence>
<dbReference type="GO" id="GO:0048193">
    <property type="term" value="P:Golgi vesicle transport"/>
    <property type="evidence" value="ECO:0007669"/>
    <property type="project" value="InterPro"/>
</dbReference>
<organism evidence="6">
    <name type="scientific">Timema douglasi</name>
    <name type="common">Walking stick</name>
    <dbReference type="NCBI Taxonomy" id="61478"/>
    <lineage>
        <taxon>Eukaryota</taxon>
        <taxon>Metazoa</taxon>
        <taxon>Ecdysozoa</taxon>
        <taxon>Arthropoda</taxon>
        <taxon>Hexapoda</taxon>
        <taxon>Insecta</taxon>
        <taxon>Pterygota</taxon>
        <taxon>Neoptera</taxon>
        <taxon>Polyneoptera</taxon>
        <taxon>Phasmatodea</taxon>
        <taxon>Timematodea</taxon>
        <taxon>Timematoidea</taxon>
        <taxon>Timematidae</taxon>
        <taxon>Timema</taxon>
    </lineage>
</organism>
<comment type="subcellular location">
    <subcellularLocation>
        <location evidence="1">Golgi apparatus membrane</location>
        <topology evidence="1">Single-pass type IV membrane protein</topology>
    </subcellularLocation>
</comment>
<dbReference type="AlphaFoldDB" id="A0A7R8VQP0"/>
<dbReference type="InterPro" id="IPR000727">
    <property type="entry name" value="T_SNARE_dom"/>
</dbReference>
<dbReference type="PROSITE" id="PS50192">
    <property type="entry name" value="T_SNARE"/>
    <property type="match status" value="1"/>
</dbReference>
<accession>A0A7R8VQP0</accession>
<dbReference type="Pfam" id="PF09177">
    <property type="entry name" value="STX6_10_61_N"/>
    <property type="match status" value="1"/>
</dbReference>
<dbReference type="SUPFAM" id="SSF47661">
    <property type="entry name" value="t-snare proteins"/>
    <property type="match status" value="1"/>
</dbReference>
<dbReference type="GO" id="GO:0015031">
    <property type="term" value="P:protein transport"/>
    <property type="evidence" value="ECO:0007669"/>
    <property type="project" value="UniProtKB-KW"/>
</dbReference>
<evidence type="ECO:0000313" key="6">
    <source>
        <dbReference type="EMBL" id="CAD7202242.1"/>
    </source>
</evidence>